<dbReference type="EMBL" id="CP015438">
    <property type="protein sequence ID" value="ANB59645.1"/>
    <property type="molecule type" value="Genomic_DNA"/>
</dbReference>
<name>A0A160F220_9BACL</name>
<dbReference type="Pfam" id="PF04070">
    <property type="entry name" value="DUF378"/>
    <property type="match status" value="1"/>
</dbReference>
<accession>A0A160F220</accession>
<dbReference type="KEGG" id="aamy:GFC30_678"/>
<dbReference type="PATRIC" id="fig|294699.3.peg.676"/>
<organism evidence="2 3">
    <name type="scientific">Anoxybacteroides amylolyticum</name>
    <dbReference type="NCBI Taxonomy" id="294699"/>
    <lineage>
        <taxon>Bacteria</taxon>
        <taxon>Bacillati</taxon>
        <taxon>Bacillota</taxon>
        <taxon>Bacilli</taxon>
        <taxon>Bacillales</taxon>
        <taxon>Anoxybacillaceae</taxon>
        <taxon>Anoxybacteroides</taxon>
    </lineage>
</organism>
<keyword evidence="1" id="KW-0812">Transmembrane</keyword>
<protein>
    <recommendedName>
        <fullName evidence="4">DUF378 domain-containing protein</fullName>
    </recommendedName>
</protein>
<reference evidence="2 3" key="1">
    <citation type="journal article" date="2006" name="Syst. Appl. Microbiol.">
        <title>Anoxybacillus amylolyticus sp. nov., a thermophilic amylase producing bacterium isolated from Mount Rittmann (Antarctica).</title>
        <authorList>
            <person name="Poli A."/>
            <person name="Esposito E."/>
            <person name="Lama L."/>
            <person name="Orlando P."/>
            <person name="Nicolaus G."/>
            <person name="de Appolonia F."/>
            <person name="Gambacorta A."/>
            <person name="Nicolaus B."/>
        </authorList>
    </citation>
    <scope>NUCLEOTIDE SEQUENCE [LARGE SCALE GENOMIC DNA]</scope>
    <source>
        <strain evidence="2 3">DSM 15939</strain>
    </source>
</reference>
<dbReference type="PANTHER" id="PTHR37304:SF1">
    <property type="entry name" value="MEMBRANE PROTEIN"/>
    <property type="match status" value="1"/>
</dbReference>
<gene>
    <name evidence="2" type="ORF">GFC30_678</name>
</gene>
<feature type="transmembrane region" description="Helical" evidence="1">
    <location>
        <begin position="7"/>
        <end position="34"/>
    </location>
</feature>
<evidence type="ECO:0000313" key="3">
    <source>
        <dbReference type="Proteomes" id="UP000076865"/>
    </source>
</evidence>
<dbReference type="OrthoDB" id="9812136at2"/>
<evidence type="ECO:0008006" key="4">
    <source>
        <dbReference type="Google" id="ProtNLM"/>
    </source>
</evidence>
<dbReference type="InterPro" id="IPR007211">
    <property type="entry name" value="DUF378"/>
</dbReference>
<keyword evidence="1" id="KW-1133">Transmembrane helix</keyword>
<feature type="transmembrane region" description="Helical" evidence="1">
    <location>
        <begin position="40"/>
        <end position="61"/>
    </location>
</feature>
<dbReference type="RefSeq" id="WP_066322904.1">
    <property type="nucleotide sequence ID" value="NZ_CP015438.1"/>
</dbReference>
<evidence type="ECO:0000256" key="1">
    <source>
        <dbReference type="SAM" id="Phobius"/>
    </source>
</evidence>
<keyword evidence="1" id="KW-0472">Membrane</keyword>
<keyword evidence="3" id="KW-1185">Reference proteome</keyword>
<evidence type="ECO:0000313" key="2">
    <source>
        <dbReference type="EMBL" id="ANB59645.1"/>
    </source>
</evidence>
<dbReference type="PANTHER" id="PTHR37304">
    <property type="entry name" value="MEMBRANE PROTEIN-RELATED"/>
    <property type="match status" value="1"/>
</dbReference>
<sequence length="77" mass="8280">MSALQRIALLFTIIGAINWGLIGFFQFDLVAAIFGGQNSMISRIIYGIVGIAGLINLALLFKPAAELGRTEPKVSRT</sequence>
<proteinExistence type="predicted"/>
<dbReference type="AlphaFoldDB" id="A0A160F220"/>
<dbReference type="Proteomes" id="UP000076865">
    <property type="component" value="Chromosome"/>
</dbReference>